<dbReference type="PANTHER" id="PTHR43522:SF2">
    <property type="entry name" value="TRANSKETOLASE 1-RELATED"/>
    <property type="match status" value="1"/>
</dbReference>
<proteinExistence type="predicted"/>
<feature type="compositionally biased region" description="Basic residues" evidence="1">
    <location>
        <begin position="131"/>
        <end position="145"/>
    </location>
</feature>
<dbReference type="Proteomes" id="UP000509702">
    <property type="component" value="Plasmid unnamed2"/>
</dbReference>
<feature type="region of interest" description="Disordered" evidence="1">
    <location>
        <begin position="126"/>
        <end position="154"/>
    </location>
</feature>
<evidence type="ECO:0000256" key="1">
    <source>
        <dbReference type="SAM" id="MobiDB-lite"/>
    </source>
</evidence>
<feature type="region of interest" description="Disordered" evidence="1">
    <location>
        <begin position="207"/>
        <end position="231"/>
    </location>
</feature>
<dbReference type="InterPro" id="IPR029061">
    <property type="entry name" value="THDP-binding"/>
</dbReference>
<geneLocation type="plasmid" evidence="3 4">
    <name>unnamed2</name>
</geneLocation>
<dbReference type="Gene3D" id="3.40.50.970">
    <property type="match status" value="1"/>
</dbReference>
<keyword evidence="4" id="KW-1185">Reference proteome</keyword>
<sequence>MPSVDPRRMANAIRFLSMDAIERAGEGHPGTPLGAADITTALSTRHLKFNSADPLWFDRDRFVQSNGHGSMLIYSLLHLSGYEAMTLDEIKRFRVLGPHTAGHPEIHQSCGIEVTTGLLGAVRATGSGLSPRRHRPLHLAGHRRGGGGPGVGALHRRGWRLRRHDRLRCVRRGARPLPPLRHHAGSGGGGGAGNALTVLRSHACPSGRRCSRPAGSPARRWSGSGFPTRRW</sequence>
<dbReference type="InterPro" id="IPR033247">
    <property type="entry name" value="Transketolase_fam"/>
</dbReference>
<dbReference type="GO" id="GO:0005829">
    <property type="term" value="C:cytosol"/>
    <property type="evidence" value="ECO:0007669"/>
    <property type="project" value="TreeGrafter"/>
</dbReference>
<accession>A0A6N1AEB5</accession>
<dbReference type="GO" id="GO:0006098">
    <property type="term" value="P:pentose-phosphate shunt"/>
    <property type="evidence" value="ECO:0007669"/>
    <property type="project" value="TreeGrafter"/>
</dbReference>
<reference evidence="3 4" key="1">
    <citation type="submission" date="2020-06" db="EMBL/GenBank/DDBJ databases">
        <title>Complete genome of Azosprillum oryzae KACC14407.</title>
        <authorList>
            <person name="Kim M."/>
            <person name="Park Y.-J."/>
            <person name="Shin J.-H."/>
        </authorList>
    </citation>
    <scope>NUCLEOTIDE SEQUENCE [LARGE SCALE GENOMIC DNA]</scope>
    <source>
        <strain evidence="3 4">KACC 14407</strain>
        <plasmid evidence="3 4">unnamed2</plasmid>
    </source>
</reference>
<gene>
    <name evidence="3" type="ORF">HUE56_03170</name>
</gene>
<name>A0A6N1AEB5_9PROT</name>
<dbReference type="InterPro" id="IPR005474">
    <property type="entry name" value="Transketolase_N"/>
</dbReference>
<protein>
    <recommendedName>
        <fullName evidence="2">Transketolase N-terminal domain-containing protein</fullName>
    </recommendedName>
</protein>
<dbReference type="KEGG" id="aoz:HUE56_03170"/>
<dbReference type="AlphaFoldDB" id="A0A6N1AEB5"/>
<dbReference type="EMBL" id="CP054616">
    <property type="protein sequence ID" value="QKS49509.1"/>
    <property type="molecule type" value="Genomic_DNA"/>
</dbReference>
<organism evidence="3 4">
    <name type="scientific">Azospirillum oryzae</name>
    <dbReference type="NCBI Taxonomy" id="286727"/>
    <lineage>
        <taxon>Bacteria</taxon>
        <taxon>Pseudomonadati</taxon>
        <taxon>Pseudomonadota</taxon>
        <taxon>Alphaproteobacteria</taxon>
        <taxon>Rhodospirillales</taxon>
        <taxon>Azospirillaceae</taxon>
        <taxon>Azospirillum</taxon>
    </lineage>
</organism>
<dbReference type="OrthoDB" id="8732661at2"/>
<dbReference type="PANTHER" id="PTHR43522">
    <property type="entry name" value="TRANSKETOLASE"/>
    <property type="match status" value="1"/>
</dbReference>
<evidence type="ECO:0000259" key="2">
    <source>
        <dbReference type="Pfam" id="PF00456"/>
    </source>
</evidence>
<feature type="domain" description="Transketolase N-terminal" evidence="2">
    <location>
        <begin position="8"/>
        <end position="130"/>
    </location>
</feature>
<dbReference type="SUPFAM" id="SSF52518">
    <property type="entry name" value="Thiamin diphosphate-binding fold (THDP-binding)"/>
    <property type="match status" value="1"/>
</dbReference>
<dbReference type="Pfam" id="PF00456">
    <property type="entry name" value="Transketolase_N"/>
    <property type="match status" value="1"/>
</dbReference>
<keyword evidence="3" id="KW-0614">Plasmid</keyword>
<dbReference type="GO" id="GO:0004802">
    <property type="term" value="F:transketolase activity"/>
    <property type="evidence" value="ECO:0007669"/>
    <property type="project" value="TreeGrafter"/>
</dbReference>
<evidence type="ECO:0000313" key="4">
    <source>
        <dbReference type="Proteomes" id="UP000509702"/>
    </source>
</evidence>
<evidence type="ECO:0000313" key="3">
    <source>
        <dbReference type="EMBL" id="QKS49509.1"/>
    </source>
</evidence>